<organism evidence="2 3">
    <name type="scientific">Methanococcus voltae (strain ATCC BAA-1334 / A3)</name>
    <dbReference type="NCBI Taxonomy" id="456320"/>
    <lineage>
        <taxon>Archaea</taxon>
        <taxon>Methanobacteriati</taxon>
        <taxon>Methanobacteriota</taxon>
        <taxon>Methanomada group</taxon>
        <taxon>Methanococci</taxon>
        <taxon>Methanococcales</taxon>
        <taxon>Methanococcaceae</taxon>
        <taxon>Methanococcus</taxon>
    </lineage>
</organism>
<dbReference type="AlphaFoldDB" id="D7DV35"/>
<reference evidence="2 3" key="1">
    <citation type="submission" date="2010-05" db="EMBL/GenBank/DDBJ databases">
        <title>Complete sequence of Methanococcus voltae A3.</title>
        <authorList>
            <consortium name="US DOE Joint Genome Institute"/>
            <person name="Lucas S."/>
            <person name="Copeland A."/>
            <person name="Lapidus A."/>
            <person name="Cheng J.-F."/>
            <person name="Bruce D."/>
            <person name="Goodwin L."/>
            <person name="Pitluck S."/>
            <person name="Lowry S."/>
            <person name="Clum A."/>
            <person name="Land M."/>
            <person name="Hauser L."/>
            <person name="Kyrpides N."/>
            <person name="Mikhailova N."/>
            <person name="Whitman W.B."/>
            <person name="Woyke T."/>
        </authorList>
    </citation>
    <scope>NUCLEOTIDE SEQUENCE [LARGE SCALE GENOMIC DNA]</scope>
    <source>
        <strain evidence="3">ATCC BAA-1334 / A3</strain>
    </source>
</reference>
<name>D7DV35_METV3</name>
<dbReference type="HOGENOM" id="CLU_032780_1_0_2"/>
<dbReference type="OrthoDB" id="185689at2157"/>
<accession>D7DV35</accession>
<dbReference type="NCBIfam" id="TIGR00261">
    <property type="entry name" value="traB"/>
    <property type="match status" value="1"/>
</dbReference>
<dbReference type="PANTHER" id="PTHR21530:SF7">
    <property type="entry name" value="TRAB DOMAIN-CONTAINING PROTEIN"/>
    <property type="match status" value="1"/>
</dbReference>
<dbReference type="PANTHER" id="PTHR21530">
    <property type="entry name" value="PHEROMONE SHUTDOWN PROTEIN"/>
    <property type="match status" value="1"/>
</dbReference>
<keyword evidence="1" id="KW-1133">Transmembrane helix</keyword>
<feature type="transmembrane region" description="Helical" evidence="1">
    <location>
        <begin position="393"/>
        <end position="413"/>
    </location>
</feature>
<dbReference type="Pfam" id="PF01963">
    <property type="entry name" value="TraB_PrgY_gumN"/>
    <property type="match status" value="2"/>
</dbReference>
<dbReference type="InParanoid" id="D7DV35"/>
<evidence type="ECO:0000256" key="1">
    <source>
        <dbReference type="SAM" id="Phobius"/>
    </source>
</evidence>
<dbReference type="EMBL" id="CP002057">
    <property type="protein sequence ID" value="ADI36995.1"/>
    <property type="molecule type" value="Genomic_DNA"/>
</dbReference>
<proteinExistence type="predicted"/>
<dbReference type="InterPro" id="IPR005230">
    <property type="entry name" value="TraB_bac"/>
</dbReference>
<protein>
    <submittedName>
        <fullName evidence="2">TraB family protein</fullName>
    </submittedName>
</protein>
<keyword evidence="1" id="KW-0812">Transmembrane</keyword>
<keyword evidence="1" id="KW-0472">Membrane</keyword>
<dbReference type="FunCoup" id="D7DV35">
    <property type="interactions" value="63"/>
</dbReference>
<feature type="transmembrane region" description="Helical" evidence="1">
    <location>
        <begin position="506"/>
        <end position="526"/>
    </location>
</feature>
<dbReference type="KEGG" id="mvo:Mvol_1339"/>
<sequence length="531" mass="59902">MIKINNGHNECEIHLIGTAHVSDKSIEDVSKAVKEINPDIIAIELDQNRFFKMFQERSGTIFSKNLNGNKLSSIYVVQELETLNAVNEQSNDLEPQNKFEPVETIDDVKDNKKHVMLLELSNKEDLAVKEKKLLIIADKKGRINSLSYLIPKIKEEIESEIIDNDENLQDESGIQENISYDLMPINLKNYHILKLPLEDKPMDLMSAIKNNKMSQYLLHNILADFQKSIGEKFDIKPGSEMKEAISLSINAQKPLLLMDRPIDITLSRLINSMSLKDKIKLFTDLYSNDSEDIEIDKETINEMIGSADELIEILKDASPTFYTVLVDERDKYMAKNLYDYSFGRDKIVAIIGAGHKKGIINYLKDLEDKKTINVLELMETKKKDSLSKKIFKWILKLIPFAILAVILYGFYIASSNPELLKQLTIEWVLINGILSALGVIIARGKPITAIVAFIAAPLTSLCPFIGAGWVAGAMELKYRPVSINDIQNIFKVDTINQLLEINTMKILMVAALANLGSTIGTLYFSARFLGA</sequence>
<evidence type="ECO:0000313" key="3">
    <source>
        <dbReference type="Proteomes" id="UP000007722"/>
    </source>
</evidence>
<dbReference type="Proteomes" id="UP000007722">
    <property type="component" value="Chromosome"/>
</dbReference>
<evidence type="ECO:0000313" key="2">
    <source>
        <dbReference type="EMBL" id="ADI36995.1"/>
    </source>
</evidence>
<keyword evidence="3" id="KW-1185">Reference proteome</keyword>
<dbReference type="CDD" id="cd14726">
    <property type="entry name" value="TraB_PrgY-like"/>
    <property type="match status" value="1"/>
</dbReference>
<dbReference type="InterPro" id="IPR002816">
    <property type="entry name" value="TraB/PrgY/GumN_fam"/>
</dbReference>
<gene>
    <name evidence="2" type="ordered locus">Mvol_1339</name>
</gene>
<feature type="transmembrane region" description="Helical" evidence="1">
    <location>
        <begin position="449"/>
        <end position="471"/>
    </location>
</feature>
<dbReference type="InterPro" id="IPR046345">
    <property type="entry name" value="TraB_PrgY-like"/>
</dbReference>
<feature type="transmembrane region" description="Helical" evidence="1">
    <location>
        <begin position="425"/>
        <end position="442"/>
    </location>
</feature>
<dbReference type="STRING" id="456320.Mvol_1339"/>
<dbReference type="eggNOG" id="arCOG02142">
    <property type="taxonomic scope" value="Archaea"/>
</dbReference>